<dbReference type="PANTHER" id="PTHR32387">
    <property type="entry name" value="WU:FJ29H11"/>
    <property type="match status" value="1"/>
</dbReference>
<dbReference type="OrthoDB" id="1433526at2759"/>
<dbReference type="PANTHER" id="PTHR32387:SF3">
    <property type="entry name" value="ATP_DNA BINDING PROTEIN"/>
    <property type="match status" value="1"/>
</dbReference>
<accession>A0A8J5VRK2</accession>
<proteinExistence type="predicted"/>
<gene>
    <name evidence="1" type="ORF">GUJ93_ZPchr0005g14288</name>
</gene>
<reference evidence="1" key="1">
    <citation type="journal article" date="2021" name="bioRxiv">
        <title>Whole Genome Assembly and Annotation of Northern Wild Rice, Zizania palustris L., Supports a Whole Genome Duplication in the Zizania Genus.</title>
        <authorList>
            <person name="Haas M."/>
            <person name="Kono T."/>
            <person name="Macchietto M."/>
            <person name="Millas R."/>
            <person name="McGilp L."/>
            <person name="Shao M."/>
            <person name="Duquette J."/>
            <person name="Hirsch C.N."/>
            <person name="Kimball J."/>
        </authorList>
    </citation>
    <scope>NUCLEOTIDE SEQUENCE</scope>
    <source>
        <tissue evidence="1">Fresh leaf tissue</tissue>
    </source>
</reference>
<dbReference type="AlphaFoldDB" id="A0A8J5VRK2"/>
<dbReference type="Proteomes" id="UP000729402">
    <property type="component" value="Unassembled WGS sequence"/>
</dbReference>
<reference evidence="1" key="2">
    <citation type="submission" date="2021-02" db="EMBL/GenBank/DDBJ databases">
        <authorList>
            <person name="Kimball J.A."/>
            <person name="Haas M.W."/>
            <person name="Macchietto M."/>
            <person name="Kono T."/>
            <person name="Duquette J."/>
            <person name="Shao M."/>
        </authorList>
    </citation>
    <scope>NUCLEOTIDE SEQUENCE</scope>
    <source>
        <tissue evidence="1">Fresh leaf tissue</tissue>
    </source>
</reference>
<sequence>MPSEKWLCTSMGFQAPSNAILFNEDWNTLSPIAKLPFINHSDSLHGLGKEIYRYKATLKDLGVIVEAELGYRFVISGLNIPNDPSVMSKDTVLALLKCISKSFQTTSELPEDFKKKINKEWLKTTMGYRCPDKCVLFDPDNSFICREDGPFIDDEFYGSEIAAFKDVLGKIGAVVNIKCGHELVAQHLRSHKDPVTISRIYMYLVECKWCTQD</sequence>
<evidence type="ECO:0000313" key="1">
    <source>
        <dbReference type="EMBL" id="KAG8068851.1"/>
    </source>
</evidence>
<dbReference type="EMBL" id="JAAALK010000284">
    <property type="protein sequence ID" value="KAG8068851.1"/>
    <property type="molecule type" value="Genomic_DNA"/>
</dbReference>
<comment type="caution">
    <text evidence="1">The sequence shown here is derived from an EMBL/GenBank/DDBJ whole genome shotgun (WGS) entry which is preliminary data.</text>
</comment>
<protein>
    <submittedName>
        <fullName evidence="1">Uncharacterized protein</fullName>
    </submittedName>
</protein>
<dbReference type="InterPro" id="IPR052957">
    <property type="entry name" value="Auxin_embryo_med"/>
</dbReference>
<organism evidence="1 2">
    <name type="scientific">Zizania palustris</name>
    <name type="common">Northern wild rice</name>
    <dbReference type="NCBI Taxonomy" id="103762"/>
    <lineage>
        <taxon>Eukaryota</taxon>
        <taxon>Viridiplantae</taxon>
        <taxon>Streptophyta</taxon>
        <taxon>Embryophyta</taxon>
        <taxon>Tracheophyta</taxon>
        <taxon>Spermatophyta</taxon>
        <taxon>Magnoliopsida</taxon>
        <taxon>Liliopsida</taxon>
        <taxon>Poales</taxon>
        <taxon>Poaceae</taxon>
        <taxon>BOP clade</taxon>
        <taxon>Oryzoideae</taxon>
        <taxon>Oryzeae</taxon>
        <taxon>Zizaniinae</taxon>
        <taxon>Zizania</taxon>
    </lineage>
</organism>
<evidence type="ECO:0000313" key="2">
    <source>
        <dbReference type="Proteomes" id="UP000729402"/>
    </source>
</evidence>
<name>A0A8J5VRK2_ZIZPA</name>
<keyword evidence="2" id="KW-1185">Reference proteome</keyword>